<keyword evidence="2" id="KW-0805">Transcription regulation</keyword>
<dbReference type="InterPro" id="IPR011006">
    <property type="entry name" value="CheY-like_superfamily"/>
</dbReference>
<evidence type="ECO:0000256" key="6">
    <source>
        <dbReference type="PROSITE-ProRule" id="PRU00169"/>
    </source>
</evidence>
<sequence>MKILLLEDDIELCSSIQDELQKAGYVVDCCHDGETAMLHALNIEYCYDLAVIDRMLPIIDGMTIIKAMRRKGIAIPVIIITGMSALNDRIEGLDNGADDYLVKPFHIPELLARIRALVRRPAEIRQETCTCFSDLSFNQAEHILSCGTNSLLLTARESEVLSVFISRPQSLISREQLIYKIWGTDTDIVPGNVDNYISFLRKRLKELGSICEIKTIYGSGYRLETKNAE</sequence>
<dbReference type="Gene3D" id="6.10.250.690">
    <property type="match status" value="1"/>
</dbReference>
<accession>A0A2K4ZPV5</accession>
<feature type="domain" description="Response regulatory" evidence="8">
    <location>
        <begin position="2"/>
        <end position="118"/>
    </location>
</feature>
<dbReference type="SUPFAM" id="SSF52172">
    <property type="entry name" value="CheY-like"/>
    <property type="match status" value="1"/>
</dbReference>
<keyword evidence="11" id="KW-1185">Reference proteome</keyword>
<comment type="function">
    <text evidence="5">May play the central regulatory role in sporulation. It may be an element of the effector pathway responsible for the activation of sporulation genes in response to nutritional stress. Spo0A may act in concert with spo0H (a sigma factor) to control the expression of some genes that are critical to the sporulation process.</text>
</comment>
<keyword evidence="4" id="KW-0804">Transcription</keyword>
<dbReference type="InterPro" id="IPR016032">
    <property type="entry name" value="Sig_transdc_resp-reg_C-effctor"/>
</dbReference>
<dbReference type="SMART" id="SM00862">
    <property type="entry name" value="Trans_reg_C"/>
    <property type="match status" value="1"/>
</dbReference>
<dbReference type="RefSeq" id="WP_103242461.1">
    <property type="nucleotide sequence ID" value="NZ_JANJZD010000059.1"/>
</dbReference>
<dbReference type="InterPro" id="IPR036388">
    <property type="entry name" value="WH-like_DNA-bd_sf"/>
</dbReference>
<evidence type="ECO:0000256" key="3">
    <source>
        <dbReference type="ARBA" id="ARBA00023125"/>
    </source>
</evidence>
<protein>
    <recommendedName>
        <fullName evidence="1">Stage 0 sporulation protein A homolog</fullName>
    </recommendedName>
</protein>
<evidence type="ECO:0000256" key="7">
    <source>
        <dbReference type="PROSITE-ProRule" id="PRU01091"/>
    </source>
</evidence>
<dbReference type="OrthoDB" id="9790442at2"/>
<feature type="domain" description="OmpR/PhoB-type" evidence="9">
    <location>
        <begin position="127"/>
        <end position="225"/>
    </location>
</feature>
<name>A0A2K4ZPV5_9FIRM</name>
<dbReference type="GO" id="GO:0005829">
    <property type="term" value="C:cytosol"/>
    <property type="evidence" value="ECO:0007669"/>
    <property type="project" value="TreeGrafter"/>
</dbReference>
<keyword evidence="3 7" id="KW-0238">DNA-binding</keyword>
<dbReference type="GO" id="GO:0006355">
    <property type="term" value="P:regulation of DNA-templated transcription"/>
    <property type="evidence" value="ECO:0007669"/>
    <property type="project" value="InterPro"/>
</dbReference>
<evidence type="ECO:0000256" key="2">
    <source>
        <dbReference type="ARBA" id="ARBA00023015"/>
    </source>
</evidence>
<dbReference type="EMBL" id="OFSM01000053">
    <property type="protein sequence ID" value="SOY32521.1"/>
    <property type="molecule type" value="Genomic_DNA"/>
</dbReference>
<dbReference type="SUPFAM" id="SSF46894">
    <property type="entry name" value="C-terminal effector domain of the bipartite response regulators"/>
    <property type="match status" value="1"/>
</dbReference>
<dbReference type="GO" id="GO:0000156">
    <property type="term" value="F:phosphorelay response regulator activity"/>
    <property type="evidence" value="ECO:0007669"/>
    <property type="project" value="TreeGrafter"/>
</dbReference>
<dbReference type="SMART" id="SM00448">
    <property type="entry name" value="REC"/>
    <property type="match status" value="1"/>
</dbReference>
<dbReference type="InterPro" id="IPR001867">
    <property type="entry name" value="OmpR/PhoB-type_DNA-bd"/>
</dbReference>
<dbReference type="Pfam" id="PF00486">
    <property type="entry name" value="Trans_reg_C"/>
    <property type="match status" value="1"/>
</dbReference>
<dbReference type="Proteomes" id="UP000236311">
    <property type="component" value="Unassembled WGS sequence"/>
</dbReference>
<dbReference type="InterPro" id="IPR039420">
    <property type="entry name" value="WalR-like"/>
</dbReference>
<dbReference type="GO" id="GO:0000976">
    <property type="term" value="F:transcription cis-regulatory region binding"/>
    <property type="evidence" value="ECO:0007669"/>
    <property type="project" value="TreeGrafter"/>
</dbReference>
<feature type="DNA-binding region" description="OmpR/PhoB-type" evidence="7">
    <location>
        <begin position="127"/>
        <end position="225"/>
    </location>
</feature>
<dbReference type="Gene3D" id="3.40.50.2300">
    <property type="match status" value="1"/>
</dbReference>
<evidence type="ECO:0000259" key="8">
    <source>
        <dbReference type="PROSITE" id="PS50110"/>
    </source>
</evidence>
<dbReference type="AlphaFoldDB" id="A0A2K4ZPV5"/>
<evidence type="ECO:0000256" key="1">
    <source>
        <dbReference type="ARBA" id="ARBA00018672"/>
    </source>
</evidence>
<dbReference type="CDD" id="cd00383">
    <property type="entry name" value="trans_reg_C"/>
    <property type="match status" value="1"/>
</dbReference>
<dbReference type="PANTHER" id="PTHR48111">
    <property type="entry name" value="REGULATOR OF RPOS"/>
    <property type="match status" value="1"/>
</dbReference>
<dbReference type="InterPro" id="IPR001789">
    <property type="entry name" value="Sig_transdc_resp-reg_receiver"/>
</dbReference>
<gene>
    <name evidence="10" type="primary">tctD</name>
    <name evidence="10" type="ORF">AMURIS_05286</name>
</gene>
<proteinExistence type="predicted"/>
<dbReference type="Gene3D" id="1.10.10.10">
    <property type="entry name" value="Winged helix-like DNA-binding domain superfamily/Winged helix DNA-binding domain"/>
    <property type="match status" value="1"/>
</dbReference>
<evidence type="ECO:0000259" key="9">
    <source>
        <dbReference type="PROSITE" id="PS51755"/>
    </source>
</evidence>
<dbReference type="PROSITE" id="PS50110">
    <property type="entry name" value="RESPONSE_REGULATORY"/>
    <property type="match status" value="1"/>
</dbReference>
<evidence type="ECO:0000313" key="11">
    <source>
        <dbReference type="Proteomes" id="UP000236311"/>
    </source>
</evidence>
<dbReference type="PROSITE" id="PS51755">
    <property type="entry name" value="OMPR_PHOB"/>
    <property type="match status" value="1"/>
</dbReference>
<reference evidence="10 11" key="1">
    <citation type="submission" date="2018-01" db="EMBL/GenBank/DDBJ databases">
        <authorList>
            <person name="Gaut B.S."/>
            <person name="Morton B.R."/>
            <person name="Clegg M.T."/>
            <person name="Duvall M.R."/>
        </authorList>
    </citation>
    <scope>NUCLEOTIDE SEQUENCE [LARGE SCALE GENOMIC DNA]</scope>
    <source>
        <strain evidence="10">GP69</strain>
    </source>
</reference>
<dbReference type="PANTHER" id="PTHR48111:SF67">
    <property type="entry name" value="TRANSCRIPTIONAL REGULATORY PROTEIN TCTD"/>
    <property type="match status" value="1"/>
</dbReference>
<dbReference type="GO" id="GO:0032993">
    <property type="term" value="C:protein-DNA complex"/>
    <property type="evidence" value="ECO:0007669"/>
    <property type="project" value="TreeGrafter"/>
</dbReference>
<evidence type="ECO:0000256" key="5">
    <source>
        <dbReference type="ARBA" id="ARBA00024867"/>
    </source>
</evidence>
<keyword evidence="6" id="KW-0597">Phosphoprotein</keyword>
<evidence type="ECO:0000256" key="4">
    <source>
        <dbReference type="ARBA" id="ARBA00023163"/>
    </source>
</evidence>
<feature type="modified residue" description="4-aspartylphosphate" evidence="6">
    <location>
        <position position="53"/>
    </location>
</feature>
<organism evidence="10 11">
    <name type="scientific">Acetatifactor muris</name>
    <dbReference type="NCBI Taxonomy" id="879566"/>
    <lineage>
        <taxon>Bacteria</taxon>
        <taxon>Bacillati</taxon>
        <taxon>Bacillota</taxon>
        <taxon>Clostridia</taxon>
        <taxon>Lachnospirales</taxon>
        <taxon>Lachnospiraceae</taxon>
        <taxon>Acetatifactor</taxon>
    </lineage>
</organism>
<evidence type="ECO:0000313" key="10">
    <source>
        <dbReference type="EMBL" id="SOY32521.1"/>
    </source>
</evidence>
<dbReference type="Pfam" id="PF00072">
    <property type="entry name" value="Response_reg"/>
    <property type="match status" value="1"/>
</dbReference>